<dbReference type="Proteomes" id="UP000429980">
    <property type="component" value="Unassembled WGS sequence"/>
</dbReference>
<proteinExistence type="predicted"/>
<protein>
    <submittedName>
        <fullName evidence="1">Uncharacterized protein</fullName>
    </submittedName>
</protein>
<accession>A0A6I7TPE1</accession>
<reference evidence="1 3" key="1">
    <citation type="journal article" date="2016" name="Front. Microbiol.">
        <title>High-Level Heat Resistance of Spores of Bacillus amyloliquefaciens and Bacillus licheniformis Results from the Presence of a spoVA Operon in a Tn1546 Transposon.</title>
        <authorList>
            <person name="Berendsen E.M."/>
            <person name="Koning R.A."/>
            <person name="Boekhorst J."/>
            <person name="de Jong A."/>
            <person name="Kuipers O.P."/>
            <person name="Wells-Bennik M.H."/>
        </authorList>
    </citation>
    <scope>NUCLEOTIDE SEQUENCE [LARGE SCALE GENOMIC DNA]</scope>
    <source>
        <strain evidence="1 3">B4121</strain>
    </source>
</reference>
<evidence type="ECO:0000313" key="1">
    <source>
        <dbReference type="EMBL" id="OLF95975.1"/>
    </source>
</evidence>
<dbReference type="EMBL" id="LKPO01000008">
    <property type="protein sequence ID" value="OLF95975.1"/>
    <property type="molecule type" value="Genomic_DNA"/>
</dbReference>
<evidence type="ECO:0000313" key="3">
    <source>
        <dbReference type="Proteomes" id="UP000185604"/>
    </source>
</evidence>
<name>A0A6I7TPE1_9BACI</name>
<dbReference type="AlphaFoldDB" id="A0A6I7TPE1"/>
<sequence length="44" mass="5295">MIDQYFPSLLQYERAGWNMTTHHVGKRKTKRPLVKRAVFLHINL</sequence>
<comment type="caution">
    <text evidence="1">The sequence shown here is derived from an EMBL/GenBank/DDBJ whole genome shotgun (WGS) entry which is preliminary data.</text>
</comment>
<dbReference type="EMBL" id="NILF01000062">
    <property type="protein sequence ID" value="TWL35038.1"/>
    <property type="molecule type" value="Genomic_DNA"/>
</dbReference>
<evidence type="ECO:0000313" key="4">
    <source>
        <dbReference type="Proteomes" id="UP000429980"/>
    </source>
</evidence>
<keyword evidence="4" id="KW-1185">Reference proteome</keyword>
<gene>
    <name evidence="1" type="ORF">B4121_1537</name>
    <name evidence="2" type="ORF">CHCC15381_3481</name>
</gene>
<reference evidence="2 4" key="2">
    <citation type="submission" date="2019-06" db="EMBL/GenBank/DDBJ databases">
        <title>Genome sequence analysis of &gt;100 Bacillus licheniformis strains suggests intrinsic resistance to this species.</title>
        <authorList>
            <person name="Wels M."/>
            <person name="Siezen R.J."/>
            <person name="Johansen E."/>
            <person name="Stuer-Lauridsen B."/>
            <person name="Bjerre K."/>
            <person name="Nielsen B.K.K."/>
        </authorList>
    </citation>
    <scope>NUCLEOTIDE SEQUENCE [LARGE SCALE GENOMIC DNA]</scope>
    <source>
        <strain evidence="2 4">BAC-15381</strain>
    </source>
</reference>
<evidence type="ECO:0000313" key="2">
    <source>
        <dbReference type="EMBL" id="TWL35038.1"/>
    </source>
</evidence>
<organism evidence="1 3">
    <name type="scientific">Bacillus paralicheniformis</name>
    <dbReference type="NCBI Taxonomy" id="1648923"/>
    <lineage>
        <taxon>Bacteria</taxon>
        <taxon>Bacillati</taxon>
        <taxon>Bacillota</taxon>
        <taxon>Bacilli</taxon>
        <taxon>Bacillales</taxon>
        <taxon>Bacillaceae</taxon>
        <taxon>Bacillus</taxon>
    </lineage>
</organism>
<dbReference type="Proteomes" id="UP000185604">
    <property type="component" value="Unassembled WGS sequence"/>
</dbReference>